<dbReference type="RefSeq" id="WP_089046057.1">
    <property type="nucleotide sequence ID" value="NZ_CAXURO020000002.1"/>
</dbReference>
<feature type="transmembrane region" description="Helical" evidence="7">
    <location>
        <begin position="14"/>
        <end position="34"/>
    </location>
</feature>
<evidence type="ECO:0000256" key="6">
    <source>
        <dbReference type="ARBA" id="ARBA00023136"/>
    </source>
</evidence>
<comment type="similarity">
    <text evidence="2 7">Belongs to the MgtC/SapB family.</text>
</comment>
<dbReference type="InterPro" id="IPR049177">
    <property type="entry name" value="MgtC_SapB_SrpB_YhiD_N"/>
</dbReference>
<dbReference type="PANTHER" id="PTHR33778:SF1">
    <property type="entry name" value="MAGNESIUM TRANSPORTER YHID-RELATED"/>
    <property type="match status" value="1"/>
</dbReference>
<dbReference type="PANTHER" id="PTHR33778">
    <property type="entry name" value="PROTEIN MGTC"/>
    <property type="match status" value="1"/>
</dbReference>
<evidence type="ECO:0000313" key="9">
    <source>
        <dbReference type="EMBL" id="USJ26767.1"/>
    </source>
</evidence>
<keyword evidence="3" id="KW-1003">Cell membrane</keyword>
<protein>
    <recommendedName>
        <fullName evidence="7">Protein MgtC</fullName>
    </recommendedName>
</protein>
<geneLocation type="plasmid" evidence="9 10">
    <name>pA</name>
</geneLocation>
<evidence type="ECO:0000256" key="7">
    <source>
        <dbReference type="RuleBase" id="RU365041"/>
    </source>
</evidence>
<evidence type="ECO:0000256" key="1">
    <source>
        <dbReference type="ARBA" id="ARBA00004651"/>
    </source>
</evidence>
<keyword evidence="5 7" id="KW-1133">Transmembrane helix</keyword>
<dbReference type="GO" id="GO:0005886">
    <property type="term" value="C:plasma membrane"/>
    <property type="evidence" value="ECO:0007669"/>
    <property type="project" value="UniProtKB-SubCell"/>
</dbReference>
<gene>
    <name evidence="9" type="ORF">NE863_22785</name>
</gene>
<dbReference type="Pfam" id="PF02308">
    <property type="entry name" value="MgtC"/>
    <property type="match status" value="1"/>
</dbReference>
<feature type="domain" description="MgtC/SapB/SrpB/YhiD N-terminal" evidence="8">
    <location>
        <begin position="24"/>
        <end position="152"/>
    </location>
</feature>
<dbReference type="Proteomes" id="UP001055460">
    <property type="component" value="Plasmid pA"/>
</dbReference>
<dbReference type="InterPro" id="IPR003416">
    <property type="entry name" value="MgtC/SapB/SrpB/YhiD_fam"/>
</dbReference>
<dbReference type="EMBL" id="CP098808">
    <property type="protein sequence ID" value="USJ26767.1"/>
    <property type="molecule type" value="Genomic_DNA"/>
</dbReference>
<evidence type="ECO:0000256" key="2">
    <source>
        <dbReference type="ARBA" id="ARBA00009298"/>
    </source>
</evidence>
<evidence type="ECO:0000256" key="4">
    <source>
        <dbReference type="ARBA" id="ARBA00022692"/>
    </source>
</evidence>
<evidence type="ECO:0000313" key="10">
    <source>
        <dbReference type="Proteomes" id="UP001055460"/>
    </source>
</evidence>
<name>A0A9Q9DD84_ENSAD</name>
<feature type="transmembrane region" description="Helical" evidence="7">
    <location>
        <begin position="46"/>
        <end position="64"/>
    </location>
</feature>
<feature type="transmembrane region" description="Helical" evidence="7">
    <location>
        <begin position="84"/>
        <end position="102"/>
    </location>
</feature>
<sequence>MDQITAELFPPSQISYPVIFARILGALLMGALIGFEREVKARPAGLKTHMLVCLAACTFGIISIESVRLGGFFDERVRIDPLRVVEAVTAGVAFLAAGTIVLSRGEVQGLTTGASLWLAGAIGISVGFGHWIVAGLAVGSAFAVLTIIGYFEAKAVRHQKPDVEPEGKASDEGGKKQA</sequence>
<keyword evidence="4 7" id="KW-0812">Transmembrane</keyword>
<keyword evidence="6 7" id="KW-0472">Membrane</keyword>
<dbReference type="PRINTS" id="PR01837">
    <property type="entry name" value="MGTCSAPBPROT"/>
</dbReference>
<proteinExistence type="inferred from homology"/>
<evidence type="ECO:0000256" key="5">
    <source>
        <dbReference type="ARBA" id="ARBA00022989"/>
    </source>
</evidence>
<comment type="subcellular location">
    <subcellularLocation>
        <location evidence="7">Cell inner membrane</location>
        <topology evidence="7">Multi-pass membrane protein</topology>
    </subcellularLocation>
    <subcellularLocation>
        <location evidence="1">Cell membrane</location>
        <topology evidence="1">Multi-pass membrane protein</topology>
    </subcellularLocation>
</comment>
<feature type="transmembrane region" description="Helical" evidence="7">
    <location>
        <begin position="132"/>
        <end position="151"/>
    </location>
</feature>
<keyword evidence="7" id="KW-0997">Cell inner membrane</keyword>
<evidence type="ECO:0000259" key="8">
    <source>
        <dbReference type="Pfam" id="PF02308"/>
    </source>
</evidence>
<reference evidence="9" key="1">
    <citation type="submission" date="2022-06" db="EMBL/GenBank/DDBJ databases">
        <title>Physiological and biochemical characterization and genomic elucidation of a strain of the genus Ensifer adhaerens M8 that combines arsenic oxidation and chromium reduction.</title>
        <authorList>
            <person name="Li X."/>
            <person name="Yu c."/>
        </authorList>
    </citation>
    <scope>NUCLEOTIDE SEQUENCE</scope>
    <source>
        <strain evidence="9">M8</strain>
        <plasmid evidence="9">pA</plasmid>
    </source>
</reference>
<keyword evidence="9" id="KW-0614">Plasmid</keyword>
<dbReference type="AlphaFoldDB" id="A0A9Q9DD84"/>
<organism evidence="9 10">
    <name type="scientific">Ensifer adhaerens</name>
    <name type="common">Sinorhizobium morelense</name>
    <dbReference type="NCBI Taxonomy" id="106592"/>
    <lineage>
        <taxon>Bacteria</taxon>
        <taxon>Pseudomonadati</taxon>
        <taxon>Pseudomonadota</taxon>
        <taxon>Alphaproteobacteria</taxon>
        <taxon>Hyphomicrobiales</taxon>
        <taxon>Rhizobiaceae</taxon>
        <taxon>Sinorhizobium/Ensifer group</taxon>
        <taxon>Ensifer</taxon>
    </lineage>
</organism>
<evidence type="ECO:0000256" key="3">
    <source>
        <dbReference type="ARBA" id="ARBA00022475"/>
    </source>
</evidence>
<accession>A0A9Q9DD84</accession>